<dbReference type="PANTHER" id="PTHR33988:SF3">
    <property type="entry name" value="ENDORIBONUCLEASE TOXIN CHPB-RELATED"/>
    <property type="match status" value="1"/>
</dbReference>
<dbReference type="InterPro" id="IPR011067">
    <property type="entry name" value="Plasmid_toxin/cell-grow_inhib"/>
</dbReference>
<dbReference type="EMBL" id="FUKI01000119">
    <property type="protein sequence ID" value="SJM93439.1"/>
    <property type="molecule type" value="Genomic_DNA"/>
</dbReference>
<dbReference type="AlphaFoldDB" id="A0A1R4HB49"/>
<dbReference type="GO" id="GO:0016075">
    <property type="term" value="P:rRNA catabolic process"/>
    <property type="evidence" value="ECO:0007669"/>
    <property type="project" value="TreeGrafter"/>
</dbReference>
<evidence type="ECO:0000313" key="1">
    <source>
        <dbReference type="EMBL" id="SJM93439.1"/>
    </source>
</evidence>
<dbReference type="SUPFAM" id="SSF50118">
    <property type="entry name" value="Cell growth inhibitor/plasmid maintenance toxic component"/>
    <property type="match status" value="1"/>
</dbReference>
<organism evidence="1 2">
    <name type="scientific">Crenothrix polyspora</name>
    <dbReference type="NCBI Taxonomy" id="360316"/>
    <lineage>
        <taxon>Bacteria</taxon>
        <taxon>Pseudomonadati</taxon>
        <taxon>Pseudomonadota</taxon>
        <taxon>Gammaproteobacteria</taxon>
        <taxon>Methylococcales</taxon>
        <taxon>Crenotrichaceae</taxon>
        <taxon>Crenothrix</taxon>
    </lineage>
</organism>
<gene>
    <name evidence="1" type="primary">chpB</name>
    <name evidence="1" type="ORF">CRENPOLYSF1_430104</name>
</gene>
<dbReference type="GO" id="GO:0004521">
    <property type="term" value="F:RNA endonuclease activity"/>
    <property type="evidence" value="ECO:0007669"/>
    <property type="project" value="TreeGrafter"/>
</dbReference>
<dbReference type="GO" id="GO:0006402">
    <property type="term" value="P:mRNA catabolic process"/>
    <property type="evidence" value="ECO:0007669"/>
    <property type="project" value="TreeGrafter"/>
</dbReference>
<evidence type="ECO:0000313" key="2">
    <source>
        <dbReference type="Proteomes" id="UP000195667"/>
    </source>
</evidence>
<reference evidence="2" key="1">
    <citation type="submission" date="2017-02" db="EMBL/GenBank/DDBJ databases">
        <authorList>
            <person name="Daims H."/>
        </authorList>
    </citation>
    <scope>NUCLEOTIDE SEQUENCE [LARGE SCALE GENOMIC DNA]</scope>
</reference>
<dbReference type="Gene3D" id="2.30.30.110">
    <property type="match status" value="1"/>
</dbReference>
<protein>
    <submittedName>
        <fullName evidence="1">Toxin of the ChpB-ChpS toxin-antitoxin system</fullName>
    </submittedName>
</protein>
<keyword evidence="2" id="KW-1185">Reference proteome</keyword>
<dbReference type="Pfam" id="PF02452">
    <property type="entry name" value="PemK_toxin"/>
    <property type="match status" value="1"/>
</dbReference>
<accession>A0A1R4HB49</accession>
<name>A0A1R4HB49_9GAMM</name>
<dbReference type="GO" id="GO:0003677">
    <property type="term" value="F:DNA binding"/>
    <property type="evidence" value="ECO:0007669"/>
    <property type="project" value="InterPro"/>
</dbReference>
<sequence length="115" mass="12722">MRIPARGEIWLVNLNPTIGQEQQGTRPIFVVSEREFNSLGLCVICPITQGGQPSRNAGFAVSLLGMSTKTQGVVMCNQPRTLDIKARNGHFVENSPDYLIDEVMARLQPIFEHGI</sequence>
<proteinExistence type="predicted"/>
<dbReference type="OrthoDB" id="9808744at2"/>
<dbReference type="InterPro" id="IPR003477">
    <property type="entry name" value="PemK-like"/>
</dbReference>
<dbReference type="PANTHER" id="PTHR33988">
    <property type="entry name" value="ENDORIBONUCLEASE MAZF-RELATED"/>
    <property type="match status" value="1"/>
</dbReference>
<dbReference type="RefSeq" id="WP_087143838.1">
    <property type="nucleotide sequence ID" value="NZ_FUKI01000119.1"/>
</dbReference>
<dbReference type="Proteomes" id="UP000195667">
    <property type="component" value="Unassembled WGS sequence"/>
</dbReference>